<dbReference type="EMBL" id="GBXM01098438">
    <property type="protein sequence ID" value="JAH10139.1"/>
    <property type="molecule type" value="Transcribed_RNA"/>
</dbReference>
<dbReference type="AlphaFoldDB" id="A0A0E9Q057"/>
<reference evidence="1" key="2">
    <citation type="journal article" date="2015" name="Fish Shellfish Immunol.">
        <title>Early steps in the European eel (Anguilla anguilla)-Vibrio vulnificus interaction in the gills: Role of the RtxA13 toxin.</title>
        <authorList>
            <person name="Callol A."/>
            <person name="Pajuelo D."/>
            <person name="Ebbesson L."/>
            <person name="Teles M."/>
            <person name="MacKenzie S."/>
            <person name="Amaro C."/>
        </authorList>
    </citation>
    <scope>NUCLEOTIDE SEQUENCE</scope>
</reference>
<evidence type="ECO:0000313" key="1">
    <source>
        <dbReference type="EMBL" id="JAH10139.1"/>
    </source>
</evidence>
<protein>
    <submittedName>
        <fullName evidence="1">Uncharacterized protein</fullName>
    </submittedName>
</protein>
<organism evidence="1">
    <name type="scientific">Anguilla anguilla</name>
    <name type="common">European freshwater eel</name>
    <name type="synonym">Muraena anguilla</name>
    <dbReference type="NCBI Taxonomy" id="7936"/>
    <lineage>
        <taxon>Eukaryota</taxon>
        <taxon>Metazoa</taxon>
        <taxon>Chordata</taxon>
        <taxon>Craniata</taxon>
        <taxon>Vertebrata</taxon>
        <taxon>Euteleostomi</taxon>
        <taxon>Actinopterygii</taxon>
        <taxon>Neopterygii</taxon>
        <taxon>Teleostei</taxon>
        <taxon>Anguilliformes</taxon>
        <taxon>Anguillidae</taxon>
        <taxon>Anguilla</taxon>
    </lineage>
</organism>
<proteinExistence type="predicted"/>
<name>A0A0E9Q057_ANGAN</name>
<sequence>MVLSFRNNKQQYVRLFQILVRLKCILLGGRRIRISVVEDWVSTPCRIKEGRI</sequence>
<accession>A0A0E9Q057</accession>
<reference evidence="1" key="1">
    <citation type="submission" date="2014-11" db="EMBL/GenBank/DDBJ databases">
        <authorList>
            <person name="Amaro Gonzalez C."/>
        </authorList>
    </citation>
    <scope>NUCLEOTIDE SEQUENCE</scope>
</reference>